<dbReference type="CDD" id="cd21650">
    <property type="entry name" value="CrtA-like"/>
    <property type="match status" value="1"/>
</dbReference>
<evidence type="ECO:0000313" key="1">
    <source>
        <dbReference type="EMBL" id="MEX5718042.1"/>
    </source>
</evidence>
<keyword evidence="2" id="KW-1185">Reference proteome</keyword>
<dbReference type="Proteomes" id="UP001560045">
    <property type="component" value="Unassembled WGS sequence"/>
</dbReference>
<dbReference type="RefSeq" id="WP_369204498.1">
    <property type="nucleotide sequence ID" value="NZ_JBFNXQ010000013.1"/>
</dbReference>
<dbReference type="EMBL" id="JBFNXQ010000013">
    <property type="protein sequence ID" value="MEX5718042.1"/>
    <property type="molecule type" value="Genomic_DNA"/>
</dbReference>
<accession>A0ABV3XBW2</accession>
<name>A0ABV3XBW2_9ACTN</name>
<dbReference type="InterPro" id="IPR049574">
    <property type="entry name" value="CrtA-like"/>
</dbReference>
<organism evidence="1 2">
    <name type="scientific">Geodermatophilus maliterrae</name>
    <dbReference type="NCBI Taxonomy" id="3162531"/>
    <lineage>
        <taxon>Bacteria</taxon>
        <taxon>Bacillati</taxon>
        <taxon>Actinomycetota</taxon>
        <taxon>Actinomycetes</taxon>
        <taxon>Geodermatophilales</taxon>
        <taxon>Geodermatophilaceae</taxon>
        <taxon>Geodermatophilus</taxon>
    </lineage>
</organism>
<comment type="caution">
    <text evidence="1">The sequence shown here is derived from an EMBL/GenBank/DDBJ whole genome shotgun (WGS) entry which is preliminary data.</text>
</comment>
<proteinExistence type="predicted"/>
<keyword evidence="1" id="KW-0560">Oxidoreductase</keyword>
<reference evidence="1 2" key="1">
    <citation type="submission" date="2024-06" db="EMBL/GenBank/DDBJ databases">
        <title>Draft genome sequence of Geodermatophilus badlandi, a novel member of the Geodermatophilaceae isolated from badland sedimentary rocks in the Red desert, Wyoming, USA.</title>
        <authorList>
            <person name="Ben Tekaya S."/>
            <person name="Nouioui I."/>
            <person name="Flores G.M."/>
            <person name="Shaal M.N."/>
            <person name="Bredoire F."/>
            <person name="Basile F."/>
            <person name="Van Diepen L."/>
            <person name="Ward N.L."/>
        </authorList>
    </citation>
    <scope>NUCLEOTIDE SEQUENCE [LARGE SCALE GENOMIC DNA]</scope>
    <source>
        <strain evidence="1 2">WL48A</strain>
    </source>
</reference>
<evidence type="ECO:0000313" key="2">
    <source>
        <dbReference type="Proteomes" id="UP001560045"/>
    </source>
</evidence>
<sequence length="242" mass="26076">MPPPHPVSDTPTVTLHLWGVPGRAVPRAVLRMASLRPALARTPGLRFAKLLGTGDGRTFTVRDADPRRWGLLAVWDDAAAADALDDGPVAASWRRVADEEWSARLRPLAARGLWSGREPFGSPRPQRWDGPVAAVTRARLVLRRAARFWSAVPPVSADLHRAPGLRMAVGIGEAPLGLQGTFSVWDSGAALNTFAYDRPEHAAVVARTAQEGWYAEEMFARLAVLSSRGTVDGTDPAAQQDG</sequence>
<keyword evidence="1" id="KW-0503">Monooxygenase</keyword>
<protein>
    <submittedName>
        <fullName evidence="1">Monooxygenase</fullName>
    </submittedName>
</protein>
<gene>
    <name evidence="1" type="ORF">ABQ292_06630</name>
</gene>
<dbReference type="GO" id="GO:0004497">
    <property type="term" value="F:monooxygenase activity"/>
    <property type="evidence" value="ECO:0007669"/>
    <property type="project" value="UniProtKB-KW"/>
</dbReference>